<feature type="transmembrane region" description="Helical" evidence="1">
    <location>
        <begin position="420"/>
        <end position="436"/>
    </location>
</feature>
<evidence type="ECO:0000313" key="3">
    <source>
        <dbReference type="Proteomes" id="UP000321199"/>
    </source>
</evidence>
<dbReference type="EMBL" id="CP042344">
    <property type="protein sequence ID" value="QEA13300.1"/>
    <property type="molecule type" value="Genomic_DNA"/>
</dbReference>
<feature type="transmembrane region" description="Helical" evidence="1">
    <location>
        <begin position="515"/>
        <end position="535"/>
    </location>
</feature>
<name>A0A5B8RUY2_9BURK</name>
<gene>
    <name evidence="2" type="ORF">FOZ74_09805</name>
</gene>
<dbReference type="Proteomes" id="UP000321199">
    <property type="component" value="Chromosome"/>
</dbReference>
<feature type="transmembrane region" description="Helical" evidence="1">
    <location>
        <begin position="339"/>
        <end position="362"/>
    </location>
</feature>
<keyword evidence="1" id="KW-0472">Membrane</keyword>
<accession>A0A5B8RUY2</accession>
<reference evidence="2 3" key="1">
    <citation type="submission" date="2019-07" db="EMBL/GenBank/DDBJ databases">
        <title>Complete genome sequence of Comamonas sp. NLF 7-7 isolated from livestock.</title>
        <authorList>
            <person name="Kim D.H."/>
            <person name="Kim J.G."/>
        </authorList>
    </citation>
    <scope>NUCLEOTIDE SEQUENCE [LARGE SCALE GENOMIC DNA]</scope>
    <source>
        <strain evidence="2 3">NLF 7-7</strain>
    </source>
</reference>
<feature type="transmembrane region" description="Helical" evidence="1">
    <location>
        <begin position="382"/>
        <end position="399"/>
    </location>
</feature>
<dbReference type="OrthoDB" id="9781963at2"/>
<dbReference type="KEGG" id="cof:FOZ74_09805"/>
<feature type="transmembrane region" description="Helical" evidence="1">
    <location>
        <begin position="287"/>
        <end position="305"/>
    </location>
</feature>
<sequence length="552" mass="60429">MPWSLMFIALLACLWLASIVSQLSALRWPRQRFRVATAQQASPAHADLFERDERELARLGFEPLGWAGMDEPGGARPPVVARVLAHPASATVALLSPGMLLQRPNELAAVFVNRFADGRRLTSVRNLPLQECFSSPADIHRSHEVGSLEMLFVAHREACVALGTQAVLDASSLPAWVARLDADWGRFLDGLVRRGWMHRDADASLRLRLAKYPAFFHALARTPKAPLPAEVPMARQLALLAEHERVREQVPRPGLQWGLMLVVTAVFAVLLSLIVGDGASARFHRWLAFWIALTFVLHEAGRYLAMRAMGWRGTALPALALLGKRSPAVDPAPSGARRALVGLAATVPGVLLGWAWLAFWFGAPDFAGVVGNMVALTETQPWLLPGALVPLLINYAVLLPLPSFEGGRIVQALPPRRWQWLAFAFAGVALAGLLVFAWRVGFWLFVLTALWQAWAWRGALREARLLRQGAKIEPGPERDAHLLALCARAKPGAGLAQRFDRMLALRARLDEAPPAPGIGIALLLLYLAPFALALLHPVGQGVVWLLRVWGTA</sequence>
<feature type="transmembrane region" description="Helical" evidence="1">
    <location>
        <begin position="255"/>
        <end position="275"/>
    </location>
</feature>
<keyword evidence="1" id="KW-0812">Transmembrane</keyword>
<evidence type="ECO:0000313" key="2">
    <source>
        <dbReference type="EMBL" id="QEA13300.1"/>
    </source>
</evidence>
<organism evidence="2 3">
    <name type="scientific">Comamonas flocculans</name>
    <dbReference type="NCBI Taxonomy" id="2597701"/>
    <lineage>
        <taxon>Bacteria</taxon>
        <taxon>Pseudomonadati</taxon>
        <taxon>Pseudomonadota</taxon>
        <taxon>Betaproteobacteria</taxon>
        <taxon>Burkholderiales</taxon>
        <taxon>Comamonadaceae</taxon>
        <taxon>Comamonas</taxon>
    </lineage>
</organism>
<keyword evidence="1" id="KW-1133">Transmembrane helix</keyword>
<protein>
    <submittedName>
        <fullName evidence="2">Uncharacterized protein</fullName>
    </submittedName>
</protein>
<dbReference type="RefSeq" id="WP_146912892.1">
    <property type="nucleotide sequence ID" value="NZ_CP042344.1"/>
</dbReference>
<dbReference type="AlphaFoldDB" id="A0A5B8RUY2"/>
<evidence type="ECO:0000256" key="1">
    <source>
        <dbReference type="SAM" id="Phobius"/>
    </source>
</evidence>
<proteinExistence type="predicted"/>
<keyword evidence="3" id="KW-1185">Reference proteome</keyword>